<evidence type="ECO:0000313" key="1">
    <source>
        <dbReference type="EMBL" id="QDU77640.1"/>
    </source>
</evidence>
<dbReference type="Pfam" id="PF07103">
    <property type="entry name" value="DUF1365"/>
    <property type="match status" value="1"/>
</dbReference>
<dbReference type="PANTHER" id="PTHR33973">
    <property type="entry name" value="OS07G0153300 PROTEIN"/>
    <property type="match status" value="1"/>
</dbReference>
<dbReference type="Proteomes" id="UP000318626">
    <property type="component" value="Chromosome"/>
</dbReference>
<reference evidence="2" key="1">
    <citation type="submission" date="2019-02" db="EMBL/GenBank/DDBJ databases">
        <title>Deep-cultivation of Planctomycetes and their phenomic and genomic characterization uncovers novel biology.</title>
        <authorList>
            <person name="Wiegand S."/>
            <person name="Jogler M."/>
            <person name="Boedeker C."/>
            <person name="Pinto D."/>
            <person name="Vollmers J."/>
            <person name="Rivas-Marin E."/>
            <person name="Kohn T."/>
            <person name="Peeters S.H."/>
            <person name="Heuer A."/>
            <person name="Rast P."/>
            <person name="Oberbeckmann S."/>
            <person name="Bunk B."/>
            <person name="Jeske O."/>
            <person name="Meyerdierks A."/>
            <person name="Storesund J.E."/>
            <person name="Kallscheuer N."/>
            <person name="Luecker S."/>
            <person name="Lage O.M."/>
            <person name="Pohl T."/>
            <person name="Merkel B.J."/>
            <person name="Hornburger P."/>
            <person name="Mueller R.-W."/>
            <person name="Bruemmer F."/>
            <person name="Labrenz M."/>
            <person name="Spormann A.M."/>
            <person name="Op den Camp H."/>
            <person name="Overmann J."/>
            <person name="Amann R."/>
            <person name="Jetten M.S.M."/>
            <person name="Mascher T."/>
            <person name="Medema M.H."/>
            <person name="Devos D.P."/>
            <person name="Kaster A.-K."/>
            <person name="Ovreas L."/>
            <person name="Rohde M."/>
            <person name="Galperin M.Y."/>
            <person name="Jogler C."/>
        </authorList>
    </citation>
    <scope>NUCLEOTIDE SEQUENCE [LARGE SCALE GENOMIC DNA]</scope>
    <source>
        <strain evidence="2">Pan97</strain>
    </source>
</reference>
<gene>
    <name evidence="1" type="ORF">Pan97_47120</name>
</gene>
<organism evidence="1 2">
    <name type="scientific">Bremerella volcania</name>
    <dbReference type="NCBI Taxonomy" id="2527984"/>
    <lineage>
        <taxon>Bacteria</taxon>
        <taxon>Pseudomonadati</taxon>
        <taxon>Planctomycetota</taxon>
        <taxon>Planctomycetia</taxon>
        <taxon>Pirellulales</taxon>
        <taxon>Pirellulaceae</taxon>
        <taxon>Bremerella</taxon>
    </lineage>
</organism>
<proteinExistence type="predicted"/>
<dbReference type="EMBL" id="CP036289">
    <property type="protein sequence ID" value="QDU77640.1"/>
    <property type="molecule type" value="Genomic_DNA"/>
</dbReference>
<dbReference type="InterPro" id="IPR010775">
    <property type="entry name" value="DUF1365"/>
</dbReference>
<sequence length="236" mass="27287">MAYFDLAEIDQVVGPGKVLSDHRRAAISFPRDVHLRSQRGSLEQRVRSLVSKELGECPTGPIHLLTQLRYFGHYFSPLNLFFVYRAPDSAFPAIILAEVNNIPWGEQQVYVLKPTWSEADQAYAYEHPKQMHVSPFMPMNHTYRWSFRSVGQQLIVGLENHEEGRPVFHAGMSLEKKPLAHRTIQRFLWRLPAMSLKVVAAIYYEAWKLWWKRCPIYPHPQSQHAARAAVQVTEPA</sequence>
<protein>
    <recommendedName>
        <fullName evidence="3">DUF1365 domain-containing protein</fullName>
    </recommendedName>
</protein>
<name>A0A518CEI2_9BACT</name>
<evidence type="ECO:0008006" key="3">
    <source>
        <dbReference type="Google" id="ProtNLM"/>
    </source>
</evidence>
<keyword evidence="2" id="KW-1185">Reference proteome</keyword>
<evidence type="ECO:0000313" key="2">
    <source>
        <dbReference type="Proteomes" id="UP000318626"/>
    </source>
</evidence>
<dbReference type="PANTHER" id="PTHR33973:SF4">
    <property type="entry name" value="OS07G0153300 PROTEIN"/>
    <property type="match status" value="1"/>
</dbReference>
<accession>A0A518CEI2</accession>
<dbReference type="AlphaFoldDB" id="A0A518CEI2"/>
<dbReference type="KEGG" id="bvo:Pan97_47120"/>